<dbReference type="InterPro" id="IPR050789">
    <property type="entry name" value="Diverse_Enzym_Activities"/>
</dbReference>
<proteinExistence type="inferred from homology"/>
<evidence type="ECO:0000256" key="1">
    <source>
        <dbReference type="ARBA" id="ARBA00009009"/>
    </source>
</evidence>
<dbReference type="PANTHER" id="PTHR43283:SF17">
    <property type="entry name" value="(LOVD), PUTATIVE (AFU_ORTHOLOGUE AFUA_5G00920)-RELATED"/>
    <property type="match status" value="1"/>
</dbReference>
<evidence type="ECO:0000259" key="3">
    <source>
        <dbReference type="Pfam" id="PF00144"/>
    </source>
</evidence>
<organism evidence="4 5">
    <name type="scientific">Patellaria atrata CBS 101060</name>
    <dbReference type="NCBI Taxonomy" id="1346257"/>
    <lineage>
        <taxon>Eukaryota</taxon>
        <taxon>Fungi</taxon>
        <taxon>Dikarya</taxon>
        <taxon>Ascomycota</taxon>
        <taxon>Pezizomycotina</taxon>
        <taxon>Dothideomycetes</taxon>
        <taxon>Dothideomycetes incertae sedis</taxon>
        <taxon>Patellariales</taxon>
        <taxon>Patellariaceae</taxon>
        <taxon>Patellaria</taxon>
    </lineage>
</organism>
<accession>A0A9P4SE29</accession>
<protein>
    <submittedName>
        <fullName evidence="4">Beta-lactamase/transpeptidase-like protein</fullName>
    </submittedName>
</protein>
<dbReference type="GO" id="GO:0016787">
    <property type="term" value="F:hydrolase activity"/>
    <property type="evidence" value="ECO:0007669"/>
    <property type="project" value="UniProtKB-KW"/>
</dbReference>
<feature type="domain" description="Beta-lactamase-related" evidence="3">
    <location>
        <begin position="17"/>
        <end position="293"/>
    </location>
</feature>
<evidence type="ECO:0000313" key="4">
    <source>
        <dbReference type="EMBL" id="KAF2841066.1"/>
    </source>
</evidence>
<keyword evidence="5" id="KW-1185">Reference proteome</keyword>
<dbReference type="AlphaFoldDB" id="A0A9P4SE29"/>
<comment type="similarity">
    <text evidence="1">Belongs to the class-A beta-lactamase family.</text>
</comment>
<dbReference type="Proteomes" id="UP000799429">
    <property type="component" value="Unassembled WGS sequence"/>
</dbReference>
<dbReference type="PANTHER" id="PTHR43283">
    <property type="entry name" value="BETA-LACTAMASE-RELATED"/>
    <property type="match status" value="1"/>
</dbReference>
<dbReference type="InterPro" id="IPR001466">
    <property type="entry name" value="Beta-lactam-related"/>
</dbReference>
<name>A0A9P4SE29_9PEZI</name>
<dbReference type="Gene3D" id="3.40.710.10">
    <property type="entry name" value="DD-peptidase/beta-lactamase superfamily"/>
    <property type="match status" value="1"/>
</dbReference>
<reference evidence="4" key="1">
    <citation type="journal article" date="2020" name="Stud. Mycol.">
        <title>101 Dothideomycetes genomes: a test case for predicting lifestyles and emergence of pathogens.</title>
        <authorList>
            <person name="Haridas S."/>
            <person name="Albert R."/>
            <person name="Binder M."/>
            <person name="Bloem J."/>
            <person name="Labutti K."/>
            <person name="Salamov A."/>
            <person name="Andreopoulos B."/>
            <person name="Baker S."/>
            <person name="Barry K."/>
            <person name="Bills G."/>
            <person name="Bluhm B."/>
            <person name="Cannon C."/>
            <person name="Castanera R."/>
            <person name="Culley D."/>
            <person name="Daum C."/>
            <person name="Ezra D."/>
            <person name="Gonzalez J."/>
            <person name="Henrissat B."/>
            <person name="Kuo A."/>
            <person name="Liang C."/>
            <person name="Lipzen A."/>
            <person name="Lutzoni F."/>
            <person name="Magnuson J."/>
            <person name="Mondo S."/>
            <person name="Nolan M."/>
            <person name="Ohm R."/>
            <person name="Pangilinan J."/>
            <person name="Park H.-J."/>
            <person name="Ramirez L."/>
            <person name="Alfaro M."/>
            <person name="Sun H."/>
            <person name="Tritt A."/>
            <person name="Yoshinaga Y."/>
            <person name="Zwiers L.-H."/>
            <person name="Turgeon B."/>
            <person name="Goodwin S."/>
            <person name="Spatafora J."/>
            <person name="Crous P."/>
            <person name="Grigoriev I."/>
        </authorList>
    </citation>
    <scope>NUCLEOTIDE SEQUENCE</scope>
    <source>
        <strain evidence="4">CBS 101060</strain>
    </source>
</reference>
<dbReference type="Pfam" id="PF00144">
    <property type="entry name" value="Beta-lactamase"/>
    <property type="match status" value="1"/>
</dbReference>
<dbReference type="EMBL" id="MU006092">
    <property type="protein sequence ID" value="KAF2841066.1"/>
    <property type="molecule type" value="Genomic_DNA"/>
</dbReference>
<evidence type="ECO:0000256" key="2">
    <source>
        <dbReference type="ARBA" id="ARBA00022801"/>
    </source>
</evidence>
<dbReference type="InterPro" id="IPR012338">
    <property type="entry name" value="Beta-lactam/transpept-like"/>
</dbReference>
<dbReference type="SUPFAM" id="SSF56601">
    <property type="entry name" value="beta-lactamase/transpeptidase-like"/>
    <property type="match status" value="1"/>
</dbReference>
<comment type="caution">
    <text evidence="4">The sequence shown here is derived from an EMBL/GenBank/DDBJ whole genome shotgun (WGS) entry which is preliminary data.</text>
</comment>
<keyword evidence="2" id="KW-0378">Hydrolase</keyword>
<gene>
    <name evidence="4" type="ORF">M501DRAFT_930479</name>
</gene>
<dbReference type="OrthoDB" id="428260at2759"/>
<sequence>MVSNSSISPKSVLSIYTGSFSYNRIHGVRTLDPNGERELNDSTVHCIASMTKLLTSIAVLQQVERGLIGLDSDVSPLLHEYKDAKIIEGFNENGPILKDISNKITLKQTHTIPNRHLLTHTSGMAYNEMNPLLLEWSKRNEIRIGGSPKGDIDADWNLPLLFDPGTGWIYGTGLDWAGRVVERLNGNIRLENYMKENIFDRMGMASTTFRLENRPDLQSRLVGLSERNPETRTVFHRPGTWLPIGTKHDLGGAGLFSTPEDYIKVLASILRNDGNLLQQQTVDEIFTPQLHGSDVVMLNKIIHLDGAEGLRTLIPKGTKVNWGLGGVIISGDLPTGRKAGTMPWGGLPNLKWFCDRKTGLAGCAFMQIVPSGDKTAIDLYAEFEKDIYEKFKASKGGKL</sequence>
<evidence type="ECO:0000313" key="5">
    <source>
        <dbReference type="Proteomes" id="UP000799429"/>
    </source>
</evidence>